<comment type="caution">
    <text evidence="3">The sequence shown here is derived from an EMBL/GenBank/DDBJ whole genome shotgun (WGS) entry which is preliminary data.</text>
</comment>
<dbReference type="InterPro" id="IPR036770">
    <property type="entry name" value="Ankyrin_rpt-contain_sf"/>
</dbReference>
<evidence type="ECO:0000256" key="1">
    <source>
        <dbReference type="SAM" id="MobiDB-lite"/>
    </source>
</evidence>
<feature type="compositionally biased region" description="Polar residues" evidence="1">
    <location>
        <begin position="858"/>
        <end position="867"/>
    </location>
</feature>
<proteinExistence type="predicted"/>
<dbReference type="SUPFAM" id="SSF48403">
    <property type="entry name" value="Ankyrin repeat"/>
    <property type="match status" value="1"/>
</dbReference>
<feature type="region of interest" description="Disordered" evidence="1">
    <location>
        <begin position="849"/>
        <end position="878"/>
    </location>
</feature>
<protein>
    <recommendedName>
        <fullName evidence="2">Fungal lipase-type domain-containing protein</fullName>
    </recommendedName>
</protein>
<evidence type="ECO:0000313" key="3">
    <source>
        <dbReference type="EMBL" id="OLQ10893.1"/>
    </source>
</evidence>
<dbReference type="Pfam" id="PF01764">
    <property type="entry name" value="Lipase_3"/>
    <property type="match status" value="1"/>
</dbReference>
<reference evidence="3 4" key="1">
    <citation type="submission" date="2016-02" db="EMBL/GenBank/DDBJ databases">
        <title>Genome analysis of coral dinoflagellate symbionts highlights evolutionary adaptations to a symbiotic lifestyle.</title>
        <authorList>
            <person name="Aranda M."/>
            <person name="Li Y."/>
            <person name="Liew Y.J."/>
            <person name="Baumgarten S."/>
            <person name="Simakov O."/>
            <person name="Wilson M."/>
            <person name="Piel J."/>
            <person name="Ashoor H."/>
            <person name="Bougouffa S."/>
            <person name="Bajic V.B."/>
            <person name="Ryu T."/>
            <person name="Ravasi T."/>
            <person name="Bayer T."/>
            <person name="Micklem G."/>
            <person name="Kim H."/>
            <person name="Bhak J."/>
            <person name="Lajeunesse T.C."/>
            <person name="Voolstra C.R."/>
        </authorList>
    </citation>
    <scope>NUCLEOTIDE SEQUENCE [LARGE SCALE GENOMIC DNA]</scope>
    <source>
        <strain evidence="3 4">CCMP2467</strain>
    </source>
</reference>
<dbReference type="CDD" id="cd00519">
    <property type="entry name" value="Lipase_3"/>
    <property type="match status" value="1"/>
</dbReference>
<dbReference type="SUPFAM" id="SSF53474">
    <property type="entry name" value="alpha/beta-Hydrolases"/>
    <property type="match status" value="1"/>
</dbReference>
<dbReference type="InterPro" id="IPR029058">
    <property type="entry name" value="AB_hydrolase_fold"/>
</dbReference>
<feature type="domain" description="Fungal lipase-type" evidence="2">
    <location>
        <begin position="1037"/>
        <end position="1180"/>
    </location>
</feature>
<dbReference type="GO" id="GO:0006629">
    <property type="term" value="P:lipid metabolic process"/>
    <property type="evidence" value="ECO:0007669"/>
    <property type="project" value="InterPro"/>
</dbReference>
<dbReference type="Gene3D" id="3.40.50.1820">
    <property type="entry name" value="alpha/beta hydrolase"/>
    <property type="match status" value="1"/>
</dbReference>
<dbReference type="Gene3D" id="1.25.40.20">
    <property type="entry name" value="Ankyrin repeat-containing domain"/>
    <property type="match status" value="1"/>
</dbReference>
<keyword evidence="4" id="KW-1185">Reference proteome</keyword>
<sequence length="1309" mass="146721">MAELRPSGPARSSLLTPHATFRVYPCVGRLRSLPGFGCNGTVAVWLGSCVALWRRSRRQSLRHQTPCSRARTVRFCHDEEYSQRLDAILWDLVMPEAFFTVDVPSRAGIRYEDIPDPLASSVRQAWAGIRYEDIINPDPQPSSVRQAWAGIRYEDIIIPDPQPSSVRQAWAGIRYKYEDIPDPLASSVRLQALRDQQRRSALFIALSQQRQWDKIPTKVLKHPGYGDLAKEAFEQKVSARLLDEYFEEIGPPLLGDPELRSWAFVVLDGKIWPKWHNRLFSLILDLLSSKDPPTRSCTSALQFLKKQLRDTLSEEQVQTMVDWIAKKGWTEMDKLVTFFDTGARQTLSEARLRALQLLNETMPSQSIAVQTEKFLPWLNSADKQTRAATQHLFEQKISKEVLIEHFGKIAPPLFAEPQAHSWSCRFLTERISPHLCTELIDWIIEILKSPEPLSSSSKQGLLEFMKEQLPYQLSAPHVSKIATLLDCSELHLQRWTLQLLQERMPDSVVTVLLTEQWQRILVLLCHTNHSNRTSRLVLQKASALSRKQLAEHSRQLAVVFHKTGFLDDFEKIFLDLLNNVLQHDWAELLTKLPVSCLLEVAVEPEDMLAWRDAEGNTWLHVAAKAGHLEACEELVDQVGLPLREKNEAGDEPLALAASREVDRFLRSRMHFRETRFGYGNAFDEMDQDERQVSAVNWYTVPLPGMTGHCGGLHSFLVVTVSSEANQRTKRYVLEKTGSFGRELHQRHGVFIGSQDLSSNLKSVHGLIVHKQLTLSSRSLRGGLKMKELHEVAHGTGPYDLASSNCHHAVQKVFNHCCAREEDQERQPPNEWLARVVAMLGLDGLFNSTSSGSQGSGSDVASANSEVASGSHPADRPSGFTRSVDLRCDGFAEVAAALSLAVYEEDPAIVLRPTEAGALSIRNNLGRPVILHDHTTQTRLDAAERTCVQTAGADKILVDVYDVECIPGLYSWRRLAQTQPVWSGLAYDLSTDFRGDVVLQEVVSFASRQPGDVLHTAQKSGTNSPVQWLLARSCSVLYVAFRGTNDGQDIAIDLGAVPDCHRFKEYGIGVHGGIAHALEQEGDGICHVVSDVLQALKEHLQQGDRLVLCGHSLGGGYAQVMAVHLLTRELEVTAVRTFGAPHVLVPLSRQEDRQKLWCTLDSITQHWVHDWDPVPRLPVCKTWLFDALPKLKQEVVTGLRVGIGQKYIQALRQTFDETNDETKAKLLERYDVVGEVVLVSKATSVALHASEVSAALKELLGERPPKSVMTPSTLFAYHSMEDYLQIAHKLMASYARSCSEQGHKIGAQRT</sequence>
<organism evidence="3 4">
    <name type="scientific">Symbiodinium microadriaticum</name>
    <name type="common">Dinoflagellate</name>
    <name type="synonym">Zooxanthella microadriatica</name>
    <dbReference type="NCBI Taxonomy" id="2951"/>
    <lineage>
        <taxon>Eukaryota</taxon>
        <taxon>Sar</taxon>
        <taxon>Alveolata</taxon>
        <taxon>Dinophyceae</taxon>
        <taxon>Suessiales</taxon>
        <taxon>Symbiodiniaceae</taxon>
        <taxon>Symbiodinium</taxon>
    </lineage>
</organism>
<dbReference type="OrthoDB" id="445469at2759"/>
<evidence type="ECO:0000259" key="2">
    <source>
        <dbReference type="Pfam" id="PF01764"/>
    </source>
</evidence>
<dbReference type="InterPro" id="IPR002921">
    <property type="entry name" value="Fungal_lipase-type"/>
</dbReference>
<name>A0A1Q9ETY7_SYMMI</name>
<gene>
    <name evidence="3" type="ORF">AK812_SmicGene5300</name>
</gene>
<dbReference type="Proteomes" id="UP000186817">
    <property type="component" value="Unassembled WGS sequence"/>
</dbReference>
<accession>A0A1Q9ETY7</accession>
<dbReference type="EMBL" id="LSRX01000069">
    <property type="protein sequence ID" value="OLQ10893.1"/>
    <property type="molecule type" value="Genomic_DNA"/>
</dbReference>
<evidence type="ECO:0000313" key="4">
    <source>
        <dbReference type="Proteomes" id="UP000186817"/>
    </source>
</evidence>